<evidence type="ECO:0000313" key="2">
    <source>
        <dbReference type="EMBL" id="GIO51394.1"/>
    </source>
</evidence>
<name>A0A919YIJ0_9BACL</name>
<sequence>MVSQSAQTRMGSFAWLDVIVSVVVLTAFILYESKRIKMGLRLLWIPIIGTFTVGVSFGLPIFLFLRELHIEKKKVS</sequence>
<dbReference type="Proteomes" id="UP000682811">
    <property type="component" value="Unassembled WGS sequence"/>
</dbReference>
<protein>
    <recommendedName>
        <fullName evidence="4">DUF2834 domain-containing protein</fullName>
    </recommendedName>
</protein>
<organism evidence="2 3">
    <name type="scientific">Paenibacillus azoreducens</name>
    <dbReference type="NCBI Taxonomy" id="116718"/>
    <lineage>
        <taxon>Bacteria</taxon>
        <taxon>Bacillati</taxon>
        <taxon>Bacillota</taxon>
        <taxon>Bacilli</taxon>
        <taxon>Bacillales</taxon>
        <taxon>Paenibacillaceae</taxon>
        <taxon>Paenibacillus</taxon>
    </lineage>
</organism>
<feature type="transmembrane region" description="Helical" evidence="1">
    <location>
        <begin position="12"/>
        <end position="31"/>
    </location>
</feature>
<gene>
    <name evidence="2" type="ORF">J34TS1_61590</name>
</gene>
<accession>A0A919YIJ0</accession>
<evidence type="ECO:0000256" key="1">
    <source>
        <dbReference type="SAM" id="Phobius"/>
    </source>
</evidence>
<keyword evidence="3" id="KW-1185">Reference proteome</keyword>
<comment type="caution">
    <text evidence="2">The sequence shown here is derived from an EMBL/GenBank/DDBJ whole genome shotgun (WGS) entry which is preliminary data.</text>
</comment>
<proteinExistence type="predicted"/>
<feature type="transmembrane region" description="Helical" evidence="1">
    <location>
        <begin position="43"/>
        <end position="65"/>
    </location>
</feature>
<keyword evidence="1" id="KW-0812">Transmembrane</keyword>
<evidence type="ECO:0000313" key="3">
    <source>
        <dbReference type="Proteomes" id="UP000682811"/>
    </source>
</evidence>
<dbReference type="EMBL" id="BORT01000052">
    <property type="protein sequence ID" value="GIO51394.1"/>
    <property type="molecule type" value="Genomic_DNA"/>
</dbReference>
<evidence type="ECO:0008006" key="4">
    <source>
        <dbReference type="Google" id="ProtNLM"/>
    </source>
</evidence>
<dbReference type="AlphaFoldDB" id="A0A919YIJ0"/>
<dbReference type="Pfam" id="PF11196">
    <property type="entry name" value="DUF2834"/>
    <property type="match status" value="1"/>
</dbReference>
<keyword evidence="1" id="KW-0472">Membrane</keyword>
<keyword evidence="1" id="KW-1133">Transmembrane helix</keyword>
<reference evidence="2 3" key="1">
    <citation type="submission" date="2021-03" db="EMBL/GenBank/DDBJ databases">
        <title>Antimicrobial resistance genes in bacteria isolated from Japanese honey, and their potential for conferring macrolide and lincosamide resistance in the American foulbrood pathogen Paenibacillus larvae.</title>
        <authorList>
            <person name="Okamoto M."/>
            <person name="Kumagai M."/>
            <person name="Kanamori H."/>
            <person name="Takamatsu D."/>
        </authorList>
    </citation>
    <scope>NUCLEOTIDE SEQUENCE [LARGE SCALE GENOMIC DNA]</scope>
    <source>
        <strain evidence="2 3">J34TS1</strain>
    </source>
</reference>
<dbReference type="InterPro" id="IPR021362">
    <property type="entry name" value="DUF2834"/>
</dbReference>